<protein>
    <submittedName>
        <fullName evidence="1">DUF1810 domain-containing protein</fullName>
    </submittedName>
</protein>
<sequence>MSSDLSRFTTAQDSGGTYDRALEELRAGRKTSHWMWFVFPQVAGLGRSEMAQLYALGGVAEARDYLAHPVLGPRLLECALALTERPGSDPVAVLGGIDAQKLRSSMTLFVHAAEHDEDRGIFQAVLDQYFGGSPDPQTLVRLG</sequence>
<proteinExistence type="predicted"/>
<dbReference type="InterPro" id="IPR036287">
    <property type="entry name" value="Rv1873-like_sf"/>
</dbReference>
<dbReference type="AlphaFoldDB" id="A0AAU7JYV7"/>
<gene>
    <name evidence="1" type="ORF">ABEG17_08475</name>
</gene>
<dbReference type="RefSeq" id="WP_406832844.1">
    <property type="nucleotide sequence ID" value="NZ_CP157483.1"/>
</dbReference>
<reference evidence="1" key="1">
    <citation type="submission" date="2024-05" db="EMBL/GenBank/DDBJ databases">
        <authorList>
            <person name="Kim S."/>
            <person name="Heo J."/>
            <person name="Choi H."/>
            <person name="Choi Y."/>
            <person name="Kwon S.-W."/>
            <person name="Kim Y."/>
        </authorList>
    </citation>
    <scope>NUCLEOTIDE SEQUENCE</scope>
    <source>
        <strain evidence="1">KACC 23699</strain>
    </source>
</reference>
<dbReference type="Gene3D" id="1.25.40.380">
    <property type="entry name" value="Protein of unknown function DUF1810"/>
    <property type="match status" value="1"/>
</dbReference>
<evidence type="ECO:0000313" key="1">
    <source>
        <dbReference type="EMBL" id="XBO45351.1"/>
    </source>
</evidence>
<organism evidence="1">
    <name type="scientific">Pedococcus sp. KACC 23699</name>
    <dbReference type="NCBI Taxonomy" id="3149228"/>
    <lineage>
        <taxon>Bacteria</taxon>
        <taxon>Bacillati</taxon>
        <taxon>Actinomycetota</taxon>
        <taxon>Actinomycetes</taxon>
        <taxon>Micrococcales</taxon>
        <taxon>Intrasporangiaceae</taxon>
        <taxon>Pedococcus</taxon>
    </lineage>
</organism>
<accession>A0AAU7JYV7</accession>
<dbReference type="EMBL" id="CP157483">
    <property type="protein sequence ID" value="XBO45351.1"/>
    <property type="molecule type" value="Genomic_DNA"/>
</dbReference>
<name>A0AAU7JYV7_9MICO</name>
<dbReference type="InterPro" id="IPR014937">
    <property type="entry name" value="DUF1810"/>
</dbReference>
<dbReference type="Pfam" id="PF08837">
    <property type="entry name" value="DUF1810"/>
    <property type="match status" value="1"/>
</dbReference>
<dbReference type="PIRSF" id="PIRSF008546">
    <property type="entry name" value="UCP008546"/>
    <property type="match status" value="1"/>
</dbReference>
<dbReference type="SUPFAM" id="SSF140736">
    <property type="entry name" value="Rv1873-like"/>
    <property type="match status" value="1"/>
</dbReference>